<dbReference type="PANTHER" id="PTHR35342:SF5">
    <property type="entry name" value="TRICARBOXYLIC TRANSPORT PROTEIN"/>
    <property type="match status" value="1"/>
</dbReference>
<keyword evidence="1" id="KW-1133">Transmembrane helix</keyword>
<dbReference type="AlphaFoldDB" id="Q0FSI4"/>
<feature type="transmembrane region" description="Helical" evidence="1">
    <location>
        <begin position="167"/>
        <end position="186"/>
    </location>
</feature>
<feature type="transmembrane region" description="Helical" evidence="1">
    <location>
        <begin position="359"/>
        <end position="385"/>
    </location>
</feature>
<gene>
    <name evidence="3" type="ORF">R2601_06083</name>
</gene>
<feature type="transmembrane region" description="Helical" evidence="1">
    <location>
        <begin position="140"/>
        <end position="160"/>
    </location>
</feature>
<evidence type="ECO:0000313" key="4">
    <source>
        <dbReference type="Proteomes" id="UP000006230"/>
    </source>
</evidence>
<feature type="transmembrane region" description="Helical" evidence="1">
    <location>
        <begin position="261"/>
        <end position="285"/>
    </location>
</feature>
<keyword evidence="1" id="KW-0812">Transmembrane</keyword>
<dbReference type="PANTHER" id="PTHR35342">
    <property type="entry name" value="TRICARBOXYLIC TRANSPORT PROTEIN"/>
    <property type="match status" value="1"/>
</dbReference>
<feature type="transmembrane region" description="Helical" evidence="1">
    <location>
        <begin position="465"/>
        <end position="490"/>
    </location>
</feature>
<dbReference type="Proteomes" id="UP000006230">
    <property type="component" value="Unassembled WGS sequence"/>
</dbReference>
<organism evidence="3 4">
    <name type="scientific">Salipiger bermudensis (strain DSM 26914 / JCM 13377 / KCTC 12554 / HTCC2601)</name>
    <name type="common">Pelagibaca bermudensis</name>
    <dbReference type="NCBI Taxonomy" id="314265"/>
    <lineage>
        <taxon>Bacteria</taxon>
        <taxon>Pseudomonadati</taxon>
        <taxon>Pseudomonadota</taxon>
        <taxon>Alphaproteobacteria</taxon>
        <taxon>Rhodobacterales</taxon>
        <taxon>Roseobacteraceae</taxon>
        <taxon>Salipiger</taxon>
    </lineage>
</organism>
<proteinExistence type="predicted"/>
<feature type="domain" description="DUF112" evidence="2">
    <location>
        <begin position="22"/>
        <end position="442"/>
    </location>
</feature>
<keyword evidence="4" id="KW-1185">Reference proteome</keyword>
<dbReference type="EMBL" id="AATQ01000008">
    <property type="protein sequence ID" value="EAU47269.1"/>
    <property type="molecule type" value="Genomic_DNA"/>
</dbReference>
<feature type="transmembrane region" description="Helical" evidence="1">
    <location>
        <begin position="333"/>
        <end position="352"/>
    </location>
</feature>
<protein>
    <recommendedName>
        <fullName evidence="2">DUF112 domain-containing protein</fullName>
    </recommendedName>
</protein>
<reference evidence="3 4" key="1">
    <citation type="journal article" date="2010" name="J. Bacteriol.">
        <title>Genome sequences of Pelagibaca bermudensis HTCC2601T and Maritimibacter alkaliphilus HTCC2654T, the type strains of two marine Roseobacter genera.</title>
        <authorList>
            <person name="Thrash J.C."/>
            <person name="Cho J.C."/>
            <person name="Ferriera S."/>
            <person name="Johnson J."/>
            <person name="Vergin K.L."/>
            <person name="Giovannoni S.J."/>
        </authorList>
    </citation>
    <scope>NUCLEOTIDE SEQUENCE [LARGE SCALE GENOMIC DNA]</scope>
    <source>
        <strain evidence="4">DSM 26914 / JCM 13377 / KCTC 12554 / HTCC2601</strain>
    </source>
</reference>
<evidence type="ECO:0000256" key="1">
    <source>
        <dbReference type="SAM" id="Phobius"/>
    </source>
</evidence>
<name>Q0FSI4_SALBH</name>
<dbReference type="STRING" id="314265.R2601_06083"/>
<feature type="transmembrane region" description="Helical" evidence="1">
    <location>
        <begin position="206"/>
        <end position="225"/>
    </location>
</feature>
<sequence>MTMGFLDNITLGLSIALSYHNLLYCFLGVLLGMVIGVIPGIGVLASISMLFPITFYLDPTTALIMLAGIWYGSSYGGSTAAILLNIPGTPSNAVTALDGYPMARAGRGGVALFMTTIASFVGGSIGILVMTMFTPVIAPYALRFGSAEYFSLMVFGLVAASTISGGSVAKGLAMVVAGLMLGTIGADMYTGVPRFSFGFFELTESVSLVALAMGMFGISEVIATVRRIKPGDIDVDSVGLRAMLPTRDDWRRSWLPTLRGSGIGSFFGTLPATGPAVAAFMAYAVEKRSSSDPERFGKGAVEGIMAPEAANNSADQTAFIPTLSLGIPGSPTMALMLGALLVHGITPGPALLTESSDLFWGLVMSFWVGNLMLLILNIPLIGLWVRLLMLPYTWLYPAIIMFICIGTYTVNNSIFDIWLVLVFGFLGYVMRIFDWPTAPLLLGFVLGPLMENHFRRAMLLSRGDFATFVESPIAATSIILTVVALAWGLWSSQRNRKRRAAALQR</sequence>
<feature type="transmembrane region" description="Helical" evidence="1">
    <location>
        <begin position="21"/>
        <end position="47"/>
    </location>
</feature>
<feature type="transmembrane region" description="Helical" evidence="1">
    <location>
        <begin position="391"/>
        <end position="410"/>
    </location>
</feature>
<comment type="caution">
    <text evidence="3">The sequence shown here is derived from an EMBL/GenBank/DDBJ whole genome shotgun (WGS) entry which is preliminary data.</text>
</comment>
<evidence type="ECO:0000313" key="3">
    <source>
        <dbReference type="EMBL" id="EAU47269.1"/>
    </source>
</evidence>
<feature type="transmembrane region" description="Helical" evidence="1">
    <location>
        <begin position="417"/>
        <end position="445"/>
    </location>
</feature>
<dbReference type="Pfam" id="PF01970">
    <property type="entry name" value="TctA"/>
    <property type="match status" value="1"/>
</dbReference>
<dbReference type="eggNOG" id="COG3333">
    <property type="taxonomic scope" value="Bacteria"/>
</dbReference>
<dbReference type="InterPro" id="IPR002823">
    <property type="entry name" value="DUF112_TM"/>
</dbReference>
<accession>Q0FSI4</accession>
<evidence type="ECO:0000259" key="2">
    <source>
        <dbReference type="Pfam" id="PF01970"/>
    </source>
</evidence>
<dbReference type="HOGENOM" id="CLU_022936_2_0_5"/>
<feature type="transmembrane region" description="Helical" evidence="1">
    <location>
        <begin position="110"/>
        <end position="134"/>
    </location>
</feature>
<keyword evidence="1" id="KW-0472">Membrane</keyword>